<comment type="similarity">
    <text evidence="1">Belongs to the prokaryotic/mitochondrial release factor family.</text>
</comment>
<dbReference type="Gene3D" id="3.30.160.20">
    <property type="match status" value="1"/>
</dbReference>
<evidence type="ECO:0000313" key="3">
    <source>
        <dbReference type="EMBL" id="MFC5353581.1"/>
    </source>
</evidence>
<name>A0ABW0FZB5_9PROT</name>
<dbReference type="Pfam" id="PF00472">
    <property type="entry name" value="RF-1"/>
    <property type="match status" value="1"/>
</dbReference>
<comment type="caution">
    <text evidence="3">The sequence shown here is derived from an EMBL/GenBank/DDBJ whole genome shotgun (WGS) entry which is preliminary data.</text>
</comment>
<keyword evidence="4" id="KW-1185">Reference proteome</keyword>
<dbReference type="Proteomes" id="UP001596166">
    <property type="component" value="Unassembled WGS sequence"/>
</dbReference>
<protein>
    <submittedName>
        <fullName evidence="3">Peptide chain release factor-like protein</fullName>
    </submittedName>
</protein>
<evidence type="ECO:0000259" key="2">
    <source>
        <dbReference type="Pfam" id="PF00472"/>
    </source>
</evidence>
<gene>
    <name evidence="3" type="ORF">ACFPMG_01050</name>
</gene>
<dbReference type="EMBL" id="JBHSLC010000002">
    <property type="protein sequence ID" value="MFC5353581.1"/>
    <property type="molecule type" value="Genomic_DNA"/>
</dbReference>
<sequence length="68" mass="7393">MIDPADITVEAWRTYQEGGQHVAYRSSGVMVTHAAGITVCVDIASTRHKNKAIALDAIEGAMTSPHWR</sequence>
<reference evidence="4" key="1">
    <citation type="journal article" date="2019" name="Int. J. Syst. Evol. Microbiol.">
        <title>The Global Catalogue of Microorganisms (GCM) 10K type strain sequencing project: providing services to taxonomists for standard genome sequencing and annotation.</title>
        <authorList>
            <consortium name="The Broad Institute Genomics Platform"/>
            <consortium name="The Broad Institute Genome Sequencing Center for Infectious Disease"/>
            <person name="Wu L."/>
            <person name="Ma J."/>
        </authorList>
    </citation>
    <scope>NUCLEOTIDE SEQUENCE [LARGE SCALE GENOMIC DNA]</scope>
    <source>
        <strain evidence="4">CCUG 58760</strain>
    </source>
</reference>
<dbReference type="SUPFAM" id="SSF75620">
    <property type="entry name" value="Release factor"/>
    <property type="match status" value="1"/>
</dbReference>
<feature type="domain" description="Prokaryotic-type class I peptide chain release factors" evidence="2">
    <location>
        <begin position="2"/>
        <end position="59"/>
    </location>
</feature>
<evidence type="ECO:0000313" key="4">
    <source>
        <dbReference type="Proteomes" id="UP001596166"/>
    </source>
</evidence>
<accession>A0ABW0FZB5</accession>
<organism evidence="3 4">
    <name type="scientific">Azospirillum himalayense</name>
    <dbReference type="NCBI Taxonomy" id="654847"/>
    <lineage>
        <taxon>Bacteria</taxon>
        <taxon>Pseudomonadati</taxon>
        <taxon>Pseudomonadota</taxon>
        <taxon>Alphaproteobacteria</taxon>
        <taxon>Rhodospirillales</taxon>
        <taxon>Azospirillaceae</taxon>
        <taxon>Azospirillum</taxon>
    </lineage>
</organism>
<proteinExistence type="inferred from homology"/>
<dbReference type="RefSeq" id="WP_376993407.1">
    <property type="nucleotide sequence ID" value="NZ_JBHSLC010000002.1"/>
</dbReference>
<dbReference type="InterPro" id="IPR045853">
    <property type="entry name" value="Pep_chain_release_fac_I_sf"/>
</dbReference>
<evidence type="ECO:0000256" key="1">
    <source>
        <dbReference type="ARBA" id="ARBA00010835"/>
    </source>
</evidence>
<dbReference type="InterPro" id="IPR000352">
    <property type="entry name" value="Pep_chain_release_fac_I"/>
</dbReference>